<dbReference type="KEGG" id="slac:SKTS_23170"/>
<dbReference type="RefSeq" id="WP_173065041.1">
    <property type="nucleotide sequence ID" value="NZ_AP022853.1"/>
</dbReference>
<dbReference type="InterPro" id="IPR004680">
    <property type="entry name" value="Cit_transptr-like_dom"/>
</dbReference>
<organism evidence="10 11">
    <name type="scientific">Sulfurimicrobium lacus</name>
    <dbReference type="NCBI Taxonomy" id="2715678"/>
    <lineage>
        <taxon>Bacteria</taxon>
        <taxon>Pseudomonadati</taxon>
        <taxon>Pseudomonadota</taxon>
        <taxon>Betaproteobacteria</taxon>
        <taxon>Nitrosomonadales</taxon>
        <taxon>Sulfuricellaceae</taxon>
        <taxon>Sulfurimicrobium</taxon>
    </lineage>
</organism>
<keyword evidence="6 8" id="KW-1133">Transmembrane helix</keyword>
<sequence>MHGAVSTTQVILGLSPLAVSLAVFVLTYAAIVTETINRSIIALLGAGLMIFSGVLQQSEAVAGIDFNTISLLTGMMVLVAITQKSGVFQCVAIVVAKWVKADPWGLLVMLAVITAVFSALLDNVTTVLLIVPVALLITDSLRVSPYPYLFSIIFASNIGGTATLIGDPPNIMIGSAVGLTFTDFLLNLAPIAVIIFALTLIPIYLIWGRKMRAAPEDRAQVMAFDAKAAITDSLLLKQSLAVIGLVIAGFVMAHHIGQQPGTIAMFGAAFLLLLRVFGKDSEEQTHETHRTWGEVEWVTIFFFVGLFVVVAGVEKAGALDLLAGELLGLTGGDFPTTAITILWVSAIFSAVVDNIPFVATMIPVIQKMEPVFGVDKLATLWWSLALGACLGGNGSLVGASANLVVAGFAERAGQPIRFLPFILMAFPLMLASIAVASLYLYLRYL</sequence>
<feature type="transmembrane region" description="Helical" evidence="8">
    <location>
        <begin position="185"/>
        <end position="207"/>
    </location>
</feature>
<evidence type="ECO:0000313" key="11">
    <source>
        <dbReference type="Proteomes" id="UP000502260"/>
    </source>
</evidence>
<proteinExistence type="inferred from homology"/>
<comment type="subcellular location">
    <subcellularLocation>
        <location evidence="1">Cell membrane</location>
        <topology evidence="1">Multi-pass membrane protein</topology>
    </subcellularLocation>
</comment>
<feature type="transmembrane region" description="Helical" evidence="8">
    <location>
        <begin position="297"/>
        <end position="318"/>
    </location>
</feature>
<comment type="similarity">
    <text evidence="2">Belongs to the CitM (TC 2.A.11) transporter family.</text>
</comment>
<feature type="transmembrane region" description="Helical" evidence="8">
    <location>
        <begin position="259"/>
        <end position="277"/>
    </location>
</feature>
<name>A0A6F8VE41_9PROT</name>
<dbReference type="AlphaFoldDB" id="A0A6F8VE41"/>
<feature type="transmembrane region" description="Helical" evidence="8">
    <location>
        <begin position="377"/>
        <end position="398"/>
    </location>
</feature>
<keyword evidence="7 8" id="KW-0472">Membrane</keyword>
<dbReference type="GO" id="GO:0015105">
    <property type="term" value="F:arsenite transmembrane transporter activity"/>
    <property type="evidence" value="ECO:0007669"/>
    <property type="project" value="InterPro"/>
</dbReference>
<evidence type="ECO:0000256" key="7">
    <source>
        <dbReference type="ARBA" id="ARBA00023136"/>
    </source>
</evidence>
<evidence type="ECO:0000256" key="8">
    <source>
        <dbReference type="SAM" id="Phobius"/>
    </source>
</evidence>
<keyword evidence="11" id="KW-1185">Reference proteome</keyword>
<dbReference type="Pfam" id="PF03600">
    <property type="entry name" value="CitMHS"/>
    <property type="match status" value="1"/>
</dbReference>
<feature type="transmembrane region" description="Helical" evidence="8">
    <location>
        <begin position="418"/>
        <end position="442"/>
    </location>
</feature>
<keyword evidence="5 8" id="KW-0812">Transmembrane</keyword>
<dbReference type="InterPro" id="IPR000802">
    <property type="entry name" value="Arsenical_pump_ArsB"/>
</dbReference>
<evidence type="ECO:0000256" key="2">
    <source>
        <dbReference type="ARBA" id="ARBA00009843"/>
    </source>
</evidence>
<dbReference type="Proteomes" id="UP000502260">
    <property type="component" value="Chromosome"/>
</dbReference>
<evidence type="ECO:0000259" key="9">
    <source>
        <dbReference type="Pfam" id="PF03600"/>
    </source>
</evidence>
<evidence type="ECO:0000256" key="5">
    <source>
        <dbReference type="ARBA" id="ARBA00022692"/>
    </source>
</evidence>
<feature type="transmembrane region" description="Helical" evidence="8">
    <location>
        <begin position="146"/>
        <end position="165"/>
    </location>
</feature>
<dbReference type="PANTHER" id="PTHR43568:SF1">
    <property type="entry name" value="P PROTEIN"/>
    <property type="match status" value="1"/>
</dbReference>
<evidence type="ECO:0000256" key="1">
    <source>
        <dbReference type="ARBA" id="ARBA00004651"/>
    </source>
</evidence>
<evidence type="ECO:0000256" key="3">
    <source>
        <dbReference type="ARBA" id="ARBA00022448"/>
    </source>
</evidence>
<gene>
    <name evidence="10" type="primary">arsB</name>
    <name evidence="10" type="ORF">SKTS_23170</name>
</gene>
<protein>
    <submittedName>
        <fullName evidence="10">Membrane protein</fullName>
    </submittedName>
</protein>
<dbReference type="PANTHER" id="PTHR43568">
    <property type="entry name" value="P PROTEIN"/>
    <property type="match status" value="1"/>
</dbReference>
<reference evidence="11" key="1">
    <citation type="submission" date="2020-03" db="EMBL/GenBank/DDBJ databases">
        <title>Complete genome sequence of sulfur-oxidizing bacterium skT11.</title>
        <authorList>
            <person name="Kanda M."/>
            <person name="Kojima H."/>
            <person name="Fukui M."/>
        </authorList>
    </citation>
    <scope>NUCLEOTIDE SEQUENCE [LARGE SCALE GENOMIC DNA]</scope>
    <source>
        <strain evidence="11">skT11</strain>
    </source>
</reference>
<dbReference type="EMBL" id="AP022853">
    <property type="protein sequence ID" value="BCB27431.1"/>
    <property type="molecule type" value="Genomic_DNA"/>
</dbReference>
<accession>A0A6F8VE41</accession>
<feature type="transmembrane region" description="Helical" evidence="8">
    <location>
        <begin position="104"/>
        <end position="137"/>
    </location>
</feature>
<feature type="transmembrane region" description="Helical" evidence="8">
    <location>
        <begin position="36"/>
        <end position="55"/>
    </location>
</feature>
<dbReference type="InterPro" id="IPR051475">
    <property type="entry name" value="Diverse_Ion_Transporter"/>
</dbReference>
<dbReference type="GO" id="GO:0005886">
    <property type="term" value="C:plasma membrane"/>
    <property type="evidence" value="ECO:0007669"/>
    <property type="project" value="UniProtKB-SubCell"/>
</dbReference>
<evidence type="ECO:0000313" key="10">
    <source>
        <dbReference type="EMBL" id="BCB27431.1"/>
    </source>
</evidence>
<keyword evidence="4" id="KW-1003">Cell membrane</keyword>
<keyword evidence="3" id="KW-0813">Transport</keyword>
<evidence type="ECO:0000256" key="6">
    <source>
        <dbReference type="ARBA" id="ARBA00022989"/>
    </source>
</evidence>
<feature type="domain" description="Citrate transporter-like" evidence="9">
    <location>
        <begin position="28"/>
        <end position="387"/>
    </location>
</feature>
<feature type="transmembrane region" description="Helical" evidence="8">
    <location>
        <begin position="12"/>
        <end position="30"/>
    </location>
</feature>
<evidence type="ECO:0000256" key="4">
    <source>
        <dbReference type="ARBA" id="ARBA00022475"/>
    </source>
</evidence>
<feature type="transmembrane region" description="Helical" evidence="8">
    <location>
        <begin position="228"/>
        <end position="253"/>
    </location>
</feature>
<feature type="transmembrane region" description="Helical" evidence="8">
    <location>
        <begin position="338"/>
        <end position="365"/>
    </location>
</feature>
<dbReference type="PRINTS" id="PR00758">
    <property type="entry name" value="ARSENICPUMP"/>
</dbReference>
<dbReference type="CDD" id="cd01116">
    <property type="entry name" value="P_permease"/>
    <property type="match status" value="1"/>
</dbReference>